<accession>A0A2M7QDR2</accession>
<comment type="caution">
    <text evidence="2">The sequence shown here is derived from an EMBL/GenBank/DDBJ whole genome shotgun (WGS) entry which is preliminary data.</text>
</comment>
<evidence type="ECO:0000313" key="2">
    <source>
        <dbReference type="EMBL" id="PIY69364.1"/>
    </source>
</evidence>
<protein>
    <recommendedName>
        <fullName evidence="4">DUF5050 domain-containing protein</fullName>
    </recommendedName>
</protein>
<evidence type="ECO:0008006" key="4">
    <source>
        <dbReference type="Google" id="ProtNLM"/>
    </source>
</evidence>
<keyword evidence="1" id="KW-0175">Coiled coil</keyword>
<gene>
    <name evidence="2" type="ORF">COY90_01015</name>
</gene>
<sequence>EEGKSVKDAEKDLDDLQNKINQTENTVLKKEVKTGVEFYNLALDEKEARGDRISLFENVSFILNKTGKAYTFSLDKKSLIRKIAPEFVNADIITGYSGKIYVYKQGAGVYELQDKAVKRVVESDKEWGNIVDMQVYNGNIYLLDVGKGSIYKYSVTDSGFSGKVSYFKSATIPGLESATSFAIDAAVYVAADSNVYKYLSGSREDFSLQLPSEGIRITKILTGKDVEHIYLWSKEEGAIYLFTKEGVYEKQILSESLKKGSDIVIYNNAAYILTG</sequence>
<evidence type="ECO:0000256" key="1">
    <source>
        <dbReference type="SAM" id="Coils"/>
    </source>
</evidence>
<organism evidence="2 3">
    <name type="scientific">Candidatus Roizmanbacteria bacterium CG_4_10_14_0_8_um_filter_39_9</name>
    <dbReference type="NCBI Taxonomy" id="1974829"/>
    <lineage>
        <taxon>Bacteria</taxon>
        <taxon>Candidatus Roizmaniibacteriota</taxon>
    </lineage>
</organism>
<proteinExistence type="predicted"/>
<dbReference type="Proteomes" id="UP000230108">
    <property type="component" value="Unassembled WGS sequence"/>
</dbReference>
<evidence type="ECO:0000313" key="3">
    <source>
        <dbReference type="Proteomes" id="UP000230108"/>
    </source>
</evidence>
<feature type="non-terminal residue" evidence="2">
    <location>
        <position position="275"/>
    </location>
</feature>
<feature type="coiled-coil region" evidence="1">
    <location>
        <begin position="6"/>
        <end position="33"/>
    </location>
</feature>
<name>A0A2M7QDR2_9BACT</name>
<dbReference type="EMBL" id="PFLF01000029">
    <property type="protein sequence ID" value="PIY69364.1"/>
    <property type="molecule type" value="Genomic_DNA"/>
</dbReference>
<feature type="non-terminal residue" evidence="2">
    <location>
        <position position="1"/>
    </location>
</feature>
<dbReference type="SUPFAM" id="SSF63825">
    <property type="entry name" value="YWTD domain"/>
    <property type="match status" value="1"/>
</dbReference>
<dbReference type="AlphaFoldDB" id="A0A2M7QDR2"/>
<reference evidence="3" key="1">
    <citation type="submission" date="2017-09" db="EMBL/GenBank/DDBJ databases">
        <title>Depth-based differentiation of microbial function through sediment-hosted aquifers and enrichment of novel symbionts in the deep terrestrial subsurface.</title>
        <authorList>
            <person name="Probst A.J."/>
            <person name="Ladd B."/>
            <person name="Jarett J.K."/>
            <person name="Geller-Mcgrath D.E."/>
            <person name="Sieber C.M.K."/>
            <person name="Emerson J.B."/>
            <person name="Anantharaman K."/>
            <person name="Thomas B.C."/>
            <person name="Malmstrom R."/>
            <person name="Stieglmeier M."/>
            <person name="Klingl A."/>
            <person name="Woyke T."/>
            <person name="Ryan C.M."/>
            <person name="Banfield J.F."/>
        </authorList>
    </citation>
    <scope>NUCLEOTIDE SEQUENCE [LARGE SCALE GENOMIC DNA]</scope>
</reference>